<feature type="non-terminal residue" evidence="2">
    <location>
        <position position="1"/>
    </location>
</feature>
<protein>
    <submittedName>
        <fullName evidence="2">BgTH12-04085</fullName>
    </submittedName>
</protein>
<reference evidence="2" key="1">
    <citation type="submission" date="2020-10" db="EMBL/GenBank/DDBJ databases">
        <authorList>
            <person name="Muller C M."/>
        </authorList>
    </citation>
    <scope>NUCLEOTIDE SEQUENCE</scope>
    <source>
        <strain evidence="2">THUN-12</strain>
    </source>
</reference>
<dbReference type="Proteomes" id="UP000683417">
    <property type="component" value="Unassembled WGS sequence"/>
</dbReference>
<sequence length="127" mass="14759">PLRVSYQTPATQNVVYEQTELSYISAREIHQPQPQPQPRLNPSRASSANSPALFYEQSPDFQTFQHDPYADLSPRNVPNERLEPSAVINFAKQWNKKNNFHGLMYEVFNDKVNQFLRACELLEIRPL</sequence>
<organism evidence="2 3">
    <name type="scientific">Blumeria graminis f. sp. triticale</name>
    <dbReference type="NCBI Taxonomy" id="1689686"/>
    <lineage>
        <taxon>Eukaryota</taxon>
        <taxon>Fungi</taxon>
        <taxon>Dikarya</taxon>
        <taxon>Ascomycota</taxon>
        <taxon>Pezizomycotina</taxon>
        <taxon>Leotiomycetes</taxon>
        <taxon>Erysiphales</taxon>
        <taxon>Erysiphaceae</taxon>
        <taxon>Blumeria</taxon>
    </lineage>
</organism>
<feature type="compositionally biased region" description="Low complexity" evidence="1">
    <location>
        <begin position="40"/>
        <end position="50"/>
    </location>
</feature>
<name>A0A9W4D290_BLUGR</name>
<comment type="caution">
    <text evidence="2">The sequence shown here is derived from an EMBL/GenBank/DDBJ whole genome shotgun (WGS) entry which is preliminary data.</text>
</comment>
<feature type="region of interest" description="Disordered" evidence="1">
    <location>
        <begin position="26"/>
        <end position="50"/>
    </location>
</feature>
<accession>A0A9W4D290</accession>
<dbReference type="EMBL" id="CAJHIT010000002">
    <property type="protein sequence ID" value="CAD6499980.1"/>
    <property type="molecule type" value="Genomic_DNA"/>
</dbReference>
<evidence type="ECO:0000313" key="2">
    <source>
        <dbReference type="EMBL" id="CAD6499980.1"/>
    </source>
</evidence>
<dbReference type="AlphaFoldDB" id="A0A9W4D290"/>
<proteinExistence type="predicted"/>
<evidence type="ECO:0000256" key="1">
    <source>
        <dbReference type="SAM" id="MobiDB-lite"/>
    </source>
</evidence>
<evidence type="ECO:0000313" key="3">
    <source>
        <dbReference type="Proteomes" id="UP000683417"/>
    </source>
</evidence>
<gene>
    <name evidence="2" type="ORF">BGTH12_LOCUS1338</name>
</gene>